<comment type="caution">
    <text evidence="10">The sequence shown here is derived from an EMBL/GenBank/DDBJ whole genome shotgun (WGS) entry which is preliminary data.</text>
</comment>
<dbReference type="Pfam" id="PF04066">
    <property type="entry name" value="MrpF_PhaF"/>
    <property type="match status" value="1"/>
</dbReference>
<keyword evidence="11" id="KW-1185">Reference proteome</keyword>
<dbReference type="GO" id="GO:0005886">
    <property type="term" value="C:plasma membrane"/>
    <property type="evidence" value="ECO:0007669"/>
    <property type="project" value="UniProtKB-SubCell"/>
</dbReference>
<evidence type="ECO:0000256" key="6">
    <source>
        <dbReference type="ARBA" id="ARBA00022989"/>
    </source>
</evidence>
<protein>
    <submittedName>
        <fullName evidence="10">Cation:proton antiporter</fullName>
    </submittedName>
</protein>
<accession>A0AA43XHH6</accession>
<sequence>MMETVFLGFIIFLGVTMFVCLYRAYAGPTAADRVVAIDVISTKIAVLIAFLAIQTGQESFIDVALVYAMMGFIATIAVSKYLEKGKLY</sequence>
<name>A0AA43XHH6_9CLOT</name>
<comment type="subcellular location">
    <subcellularLocation>
        <location evidence="1 8">Cell membrane</location>
        <topology evidence="1 8">Multi-pass membrane protein</topology>
    </subcellularLocation>
</comment>
<dbReference type="PANTHER" id="PTHR34702:SF1">
    <property type="entry name" value="NA(+)_H(+) ANTIPORTER SUBUNIT F"/>
    <property type="match status" value="1"/>
</dbReference>
<keyword evidence="6 9" id="KW-1133">Transmembrane helix</keyword>
<evidence type="ECO:0000256" key="9">
    <source>
        <dbReference type="SAM" id="Phobius"/>
    </source>
</evidence>
<keyword evidence="8" id="KW-0050">Antiport</keyword>
<gene>
    <name evidence="10" type="ORF">ISALK_00710</name>
</gene>
<evidence type="ECO:0000256" key="2">
    <source>
        <dbReference type="ARBA" id="ARBA00009212"/>
    </source>
</evidence>
<dbReference type="GO" id="GO:0015385">
    <property type="term" value="F:sodium:proton antiporter activity"/>
    <property type="evidence" value="ECO:0007669"/>
    <property type="project" value="TreeGrafter"/>
</dbReference>
<evidence type="ECO:0000256" key="5">
    <source>
        <dbReference type="ARBA" id="ARBA00022692"/>
    </source>
</evidence>
<feature type="transmembrane region" description="Helical" evidence="9">
    <location>
        <begin position="6"/>
        <end position="25"/>
    </location>
</feature>
<keyword evidence="8" id="KW-0406">Ion transport</keyword>
<evidence type="ECO:0000256" key="4">
    <source>
        <dbReference type="ARBA" id="ARBA00022475"/>
    </source>
</evidence>
<keyword evidence="7 8" id="KW-0472">Membrane</keyword>
<keyword evidence="4 8" id="KW-1003">Cell membrane</keyword>
<evidence type="ECO:0000313" key="11">
    <source>
        <dbReference type="Proteomes" id="UP000449710"/>
    </source>
</evidence>
<evidence type="ECO:0000256" key="8">
    <source>
        <dbReference type="PIRNR" id="PIRNR028784"/>
    </source>
</evidence>
<dbReference type="RefSeq" id="WP_160718318.1">
    <property type="nucleotide sequence ID" value="NZ_SUMG01000001.1"/>
</dbReference>
<keyword evidence="5 9" id="KW-0812">Transmembrane</keyword>
<dbReference type="PANTHER" id="PTHR34702">
    <property type="entry name" value="NA(+)/H(+) ANTIPORTER SUBUNIT F1"/>
    <property type="match status" value="1"/>
</dbReference>
<dbReference type="PIRSF" id="PIRSF028784">
    <property type="entry name" value="MrpF"/>
    <property type="match status" value="1"/>
</dbReference>
<feature type="transmembrane region" description="Helical" evidence="9">
    <location>
        <begin position="34"/>
        <end position="53"/>
    </location>
</feature>
<evidence type="ECO:0000313" key="10">
    <source>
        <dbReference type="EMBL" id="NBG87010.1"/>
    </source>
</evidence>
<dbReference type="Proteomes" id="UP000449710">
    <property type="component" value="Unassembled WGS sequence"/>
</dbReference>
<comment type="similarity">
    <text evidence="2 8">Belongs to the CPA3 antiporters (TC 2.A.63) subunit F family.</text>
</comment>
<keyword evidence="3 8" id="KW-0813">Transport</keyword>
<dbReference type="AlphaFoldDB" id="A0AA43XHH6"/>
<organism evidence="10 11">
    <name type="scientific">Isachenkonia alkalipeptolytica</name>
    <dbReference type="NCBI Taxonomy" id="2565777"/>
    <lineage>
        <taxon>Bacteria</taxon>
        <taxon>Bacillati</taxon>
        <taxon>Bacillota</taxon>
        <taxon>Clostridia</taxon>
        <taxon>Eubacteriales</taxon>
        <taxon>Clostridiaceae</taxon>
        <taxon>Isachenkonia</taxon>
    </lineage>
</organism>
<feature type="transmembrane region" description="Helical" evidence="9">
    <location>
        <begin position="59"/>
        <end position="82"/>
    </location>
</feature>
<reference evidence="10 11" key="1">
    <citation type="submission" date="2019-04" db="EMBL/GenBank/DDBJ databases">
        <title>Isachenkonia alkalipeptolytica gen. nov. sp. nov. a new anaerobic, alkiliphilic organothrophic bacterium capable to reduce synthesized ferrihydrite isolated from a soda lake.</title>
        <authorList>
            <person name="Toshchakov S.V."/>
            <person name="Zavarzina D.G."/>
            <person name="Zhilina T.N."/>
            <person name="Kostrikina N.A."/>
            <person name="Kublanov I.V."/>
        </authorList>
    </citation>
    <scope>NUCLEOTIDE SEQUENCE [LARGE SCALE GENOMIC DNA]</scope>
    <source>
        <strain evidence="10 11">Z-1701</strain>
    </source>
</reference>
<dbReference type="EMBL" id="SUMG01000001">
    <property type="protein sequence ID" value="NBG87010.1"/>
    <property type="molecule type" value="Genomic_DNA"/>
</dbReference>
<dbReference type="InterPro" id="IPR007208">
    <property type="entry name" value="MrpF/PhaF-like"/>
</dbReference>
<evidence type="ECO:0000256" key="7">
    <source>
        <dbReference type="ARBA" id="ARBA00023136"/>
    </source>
</evidence>
<evidence type="ECO:0000256" key="3">
    <source>
        <dbReference type="ARBA" id="ARBA00022448"/>
    </source>
</evidence>
<evidence type="ECO:0000256" key="1">
    <source>
        <dbReference type="ARBA" id="ARBA00004651"/>
    </source>
</evidence>
<proteinExistence type="inferred from homology"/>